<name>A0A0H5QHP5_9EUKA</name>
<keyword evidence="2" id="KW-0653">Protein transport</keyword>
<dbReference type="Pfam" id="PF10474">
    <property type="entry name" value="Syndetin_C"/>
    <property type="match status" value="1"/>
</dbReference>
<dbReference type="InterPro" id="IPR040047">
    <property type="entry name" value="VPS50"/>
</dbReference>
<dbReference type="PANTHER" id="PTHR13258">
    <property type="entry name" value="SYNDETIN"/>
    <property type="match status" value="1"/>
</dbReference>
<proteinExistence type="predicted"/>
<dbReference type="GO" id="GO:0005829">
    <property type="term" value="C:cytosol"/>
    <property type="evidence" value="ECO:0007669"/>
    <property type="project" value="GOC"/>
</dbReference>
<dbReference type="GO" id="GO:0015031">
    <property type="term" value="P:protein transport"/>
    <property type="evidence" value="ECO:0007669"/>
    <property type="project" value="UniProtKB-KW"/>
</dbReference>
<dbReference type="AlphaFoldDB" id="A0A0H5QHP5"/>
<dbReference type="EMBL" id="HACM01000735">
    <property type="protein sequence ID" value="CRZ01177.1"/>
    <property type="molecule type" value="Transcribed_RNA"/>
</dbReference>
<dbReference type="GO" id="GO:0000149">
    <property type="term" value="F:SNARE binding"/>
    <property type="evidence" value="ECO:0007669"/>
    <property type="project" value="TreeGrafter"/>
</dbReference>
<dbReference type="PANTHER" id="PTHR13258:SF0">
    <property type="entry name" value="SYNDETIN"/>
    <property type="match status" value="1"/>
</dbReference>
<dbReference type="InterPro" id="IPR019514">
    <property type="entry name" value="Syndetin_C"/>
</dbReference>
<evidence type="ECO:0000256" key="3">
    <source>
        <dbReference type="ARBA" id="ARBA00023054"/>
    </source>
</evidence>
<evidence type="ECO:0000259" key="5">
    <source>
        <dbReference type="Pfam" id="PF10475"/>
    </source>
</evidence>
<protein>
    <recommendedName>
        <fullName evidence="7">Syndetin C-terminal domain-containing protein</fullName>
    </recommendedName>
</protein>
<dbReference type="GO" id="GO:0042147">
    <property type="term" value="P:retrograde transport, endosome to Golgi"/>
    <property type="evidence" value="ECO:0007669"/>
    <property type="project" value="InterPro"/>
</dbReference>
<keyword evidence="1" id="KW-0813">Transport</keyword>
<reference evidence="6" key="1">
    <citation type="submission" date="2015-04" db="EMBL/GenBank/DDBJ databases">
        <title>The genome sequence of the plant pathogenic Rhizarian Plasmodiophora brassicae reveals insights in its biotrophic life cycle and the origin of chitin synthesis.</title>
        <authorList>
            <person name="Schwelm A."/>
            <person name="Fogelqvist J."/>
            <person name="Knaust A."/>
            <person name="Julke S."/>
            <person name="Lilja T."/>
            <person name="Dhandapani V."/>
            <person name="Bonilla-Rosso G."/>
            <person name="Karlsson M."/>
            <person name="Shevchenko A."/>
            <person name="Choi S.R."/>
            <person name="Kim H.G."/>
            <person name="Park J.Y."/>
            <person name="Lim Y.P."/>
            <person name="Ludwig-Muller J."/>
            <person name="Dixelius C."/>
        </authorList>
    </citation>
    <scope>NUCLEOTIDE SEQUENCE</scope>
    <source>
        <tissue evidence="6">Potato root galls</tissue>
    </source>
</reference>
<sequence length="907" mass="101047">MKGMLQKWANASSSSLNSFVGGSSTSNEVAAPVVVDSVSSKVEGGHKRSDSEMAIIAEMDSRFYEEDFDSVRCVLGQLPGESSDREIERNLQFHDNLMRVIKSQLSSQIFANYAAFVNIMEGIHAVETDLQSSIDLVSGTRFVLSGAKENLVGHTFVAIALHRRRVRLRVVRAKCLAIIQLMASDRKLSEAINALHFERALQILSDWNSLKQSVASIKAAAPLCNTIGDGYKRLEAHLQSSLENMLLVRSSGESPRSASKTLLPRLYRIADAYVALENAIGFSDRLLEAFSKAVDSSIFQAVQNTCLATAGQDEVAPGSFVELYAMIKASEITDCYFKALDSVNLSLYLFFKVRQYLDESLPKQDQTEITIAVLDSLPNARVVLWERIQHRLVQLLLSVRVSAIDNNLQEMESIYTRSSVLMIIGERFSGFPAEVLSGAVTEKCLQYFQSLHVQSMDRLVLTIESETWHRLPLDTGFSLQSIKELRLDQMSQECNQFNADLTFEKFTDGANTMNKPLAVLSPTASAQPSAVQIGTSPIFISSSAVTLLQLFGKHISVMRSLPNIASTVFSSSIDFFHLYFSIVLSTFLIEYPRFLEGHPTFPTSQRRYPRICSTLNAVVNHVREQKFAYGSVKLIPGTPPKLVKPGQLSLDQLDDLFGLAQRLVALESLKHIHSGFIWLQPIIIRLLPDRGVALPAVEQFSSLALLFSDLEEAQCWFLATRIMTETLKPLISLIPTCKWDIVNLKESSNAYVEKILQMFKFFRTRLDKLTASGDINASVVQILVTNCLRITMDSLVDAFGAVKKCSTEGRAAMSLDVSVLQQGLKEVFHVWPLPGAVRIDEFIKAYYLPMEDFLHFVASHTSDFTLEQHIALARISSATSSLKPKELADFVEKVNKTFTDSIAHKTR</sequence>
<evidence type="ECO:0000256" key="2">
    <source>
        <dbReference type="ARBA" id="ARBA00022927"/>
    </source>
</evidence>
<accession>A0A0H5QHP5</accession>
<feature type="domain" description="Vacuolar protein sorting-associated protein 54 N-terminal" evidence="5">
    <location>
        <begin position="56"/>
        <end position="356"/>
    </location>
</feature>
<keyword evidence="3" id="KW-0175">Coiled coil</keyword>
<evidence type="ECO:0008006" key="7">
    <source>
        <dbReference type="Google" id="ProtNLM"/>
    </source>
</evidence>
<dbReference type="InterPro" id="IPR019515">
    <property type="entry name" value="VPS54_N"/>
</dbReference>
<organism evidence="6">
    <name type="scientific">Spongospora subterranea</name>
    <dbReference type="NCBI Taxonomy" id="70186"/>
    <lineage>
        <taxon>Eukaryota</taxon>
        <taxon>Sar</taxon>
        <taxon>Rhizaria</taxon>
        <taxon>Endomyxa</taxon>
        <taxon>Phytomyxea</taxon>
        <taxon>Plasmodiophorida</taxon>
        <taxon>Plasmodiophoridae</taxon>
        <taxon>Spongospora</taxon>
    </lineage>
</organism>
<evidence type="ECO:0000256" key="1">
    <source>
        <dbReference type="ARBA" id="ARBA00022448"/>
    </source>
</evidence>
<dbReference type="GO" id="GO:0032456">
    <property type="term" value="P:endocytic recycling"/>
    <property type="evidence" value="ECO:0007669"/>
    <property type="project" value="InterPro"/>
</dbReference>
<dbReference type="Pfam" id="PF10475">
    <property type="entry name" value="Vps54_N"/>
    <property type="match status" value="1"/>
</dbReference>
<evidence type="ECO:0000259" key="4">
    <source>
        <dbReference type="Pfam" id="PF10474"/>
    </source>
</evidence>
<dbReference type="GO" id="GO:1990745">
    <property type="term" value="C:EARP complex"/>
    <property type="evidence" value="ECO:0007669"/>
    <property type="project" value="InterPro"/>
</dbReference>
<feature type="domain" description="Syndetin C-terminal" evidence="4">
    <location>
        <begin position="656"/>
        <end position="891"/>
    </location>
</feature>
<evidence type="ECO:0000313" key="6">
    <source>
        <dbReference type="EMBL" id="CRZ01177.1"/>
    </source>
</evidence>